<feature type="compositionally biased region" description="Basic and acidic residues" evidence="1">
    <location>
        <begin position="245"/>
        <end position="260"/>
    </location>
</feature>
<organism evidence="3 4">
    <name type="scientific">Hemibagrus guttatus</name>
    <dbReference type="NCBI Taxonomy" id="175788"/>
    <lineage>
        <taxon>Eukaryota</taxon>
        <taxon>Metazoa</taxon>
        <taxon>Chordata</taxon>
        <taxon>Craniata</taxon>
        <taxon>Vertebrata</taxon>
        <taxon>Euteleostomi</taxon>
        <taxon>Actinopterygii</taxon>
        <taxon>Neopterygii</taxon>
        <taxon>Teleostei</taxon>
        <taxon>Ostariophysi</taxon>
        <taxon>Siluriformes</taxon>
        <taxon>Bagridae</taxon>
        <taxon>Hemibagrus</taxon>
    </lineage>
</organism>
<dbReference type="SUPFAM" id="SSF53098">
    <property type="entry name" value="Ribonuclease H-like"/>
    <property type="match status" value="1"/>
</dbReference>
<feature type="domain" description="Integrase catalytic" evidence="2">
    <location>
        <begin position="71"/>
        <end position="165"/>
    </location>
</feature>
<feature type="region of interest" description="Disordered" evidence="1">
    <location>
        <begin position="301"/>
        <end position="342"/>
    </location>
</feature>
<dbReference type="InterPro" id="IPR012337">
    <property type="entry name" value="RNaseH-like_sf"/>
</dbReference>
<feature type="compositionally biased region" description="Basic and acidic residues" evidence="1">
    <location>
        <begin position="410"/>
        <end position="422"/>
    </location>
</feature>
<proteinExistence type="predicted"/>
<name>A0AAE0UUN8_9TELE</name>
<evidence type="ECO:0000259" key="2">
    <source>
        <dbReference type="PROSITE" id="PS50994"/>
    </source>
</evidence>
<dbReference type="Pfam" id="PF00665">
    <property type="entry name" value="rve"/>
    <property type="match status" value="1"/>
</dbReference>
<dbReference type="Gene3D" id="3.30.420.10">
    <property type="entry name" value="Ribonuclease H-like superfamily/Ribonuclease H"/>
    <property type="match status" value="1"/>
</dbReference>
<dbReference type="PROSITE" id="PS50994">
    <property type="entry name" value="INTEGRASE"/>
    <property type="match status" value="1"/>
</dbReference>
<dbReference type="GO" id="GO:0015074">
    <property type="term" value="P:DNA integration"/>
    <property type="evidence" value="ECO:0007669"/>
    <property type="project" value="InterPro"/>
</dbReference>
<dbReference type="AlphaFoldDB" id="A0AAE0UUN8"/>
<evidence type="ECO:0000313" key="4">
    <source>
        <dbReference type="Proteomes" id="UP001274896"/>
    </source>
</evidence>
<sequence length="513" mass="57099">MNFMCLFLFAPKSFYGSMNPLVMATPEYTAPHAWWPSMTRDSEDFMRTCSMCAQTRSSRQLPEGLLEPLLIPSRPWSHVAVDFITDLPSSQGFTMVMVTTDRFSKACKLIPLKGLPTAFQMATTLFHHVFRNHGLPGDIVSDRGPQFTSRVWKAFCERLGIQPQLFPWSEDASNVLAVDDWARRSQSDSREPSANNVSKPTTVISSRQRTKGIKVFVVAAYSEEDVVNMKSSEVLTSLKRAEKEKETKPCLCGESKEGHSELINGDNRQGAGEGGVESRGQNEAGQAEVMAEYASVKKVRKLERGRKQEGSEEENTSVSSSSTVHRTTMEPFHKPNMPKGAVSMSNGEVYIWKSPEESNILSSGPSLENGHNNTSTSEIFVTYSTVSKPLKKEHLGSTQQTSQQIGSGEGSKEHVSWPSEEHCYETVGEKTWSKVPDQDPAYATIKPRQKREIQCSSTLKPKKRHSGPLQGPERAMTCENFYETIGNEKEDTNTTSTTILTFDDGMKMYATGL</sequence>
<evidence type="ECO:0000313" key="3">
    <source>
        <dbReference type="EMBL" id="KAK3518489.1"/>
    </source>
</evidence>
<dbReference type="InterPro" id="IPR001584">
    <property type="entry name" value="Integrase_cat-core"/>
</dbReference>
<dbReference type="PANTHER" id="PTHR37984:SF5">
    <property type="entry name" value="PROTEIN NYNRIN-LIKE"/>
    <property type="match status" value="1"/>
</dbReference>
<feature type="compositionally biased region" description="Low complexity" evidence="1">
    <location>
        <begin position="396"/>
        <end position="406"/>
    </location>
</feature>
<keyword evidence="4" id="KW-1185">Reference proteome</keyword>
<reference evidence="3" key="1">
    <citation type="submission" date="2023-06" db="EMBL/GenBank/DDBJ databases">
        <title>Male Hemibagrus guttatus genome.</title>
        <authorList>
            <person name="Bian C."/>
        </authorList>
    </citation>
    <scope>NUCLEOTIDE SEQUENCE</scope>
    <source>
        <strain evidence="3">Male_cb2023</strain>
        <tissue evidence="3">Muscle</tissue>
    </source>
</reference>
<evidence type="ECO:0000256" key="1">
    <source>
        <dbReference type="SAM" id="MobiDB-lite"/>
    </source>
</evidence>
<feature type="region of interest" description="Disordered" evidence="1">
    <location>
        <begin position="184"/>
        <end position="205"/>
    </location>
</feature>
<dbReference type="PANTHER" id="PTHR37984">
    <property type="entry name" value="PROTEIN CBG26694"/>
    <property type="match status" value="1"/>
</dbReference>
<feature type="region of interest" description="Disordered" evidence="1">
    <location>
        <begin position="435"/>
        <end position="474"/>
    </location>
</feature>
<accession>A0AAE0UUN8</accession>
<comment type="caution">
    <text evidence="3">The sequence shown here is derived from an EMBL/GenBank/DDBJ whole genome shotgun (WGS) entry which is preliminary data.</text>
</comment>
<dbReference type="Proteomes" id="UP001274896">
    <property type="component" value="Unassembled WGS sequence"/>
</dbReference>
<dbReference type="EMBL" id="JAUCMX010000017">
    <property type="protein sequence ID" value="KAK3518489.1"/>
    <property type="molecule type" value="Genomic_DNA"/>
</dbReference>
<protein>
    <recommendedName>
        <fullName evidence="2">Integrase catalytic domain-containing protein</fullName>
    </recommendedName>
</protein>
<dbReference type="InterPro" id="IPR036397">
    <property type="entry name" value="RNaseH_sf"/>
</dbReference>
<feature type="compositionally biased region" description="Polar residues" evidence="1">
    <location>
        <begin position="192"/>
        <end position="205"/>
    </location>
</feature>
<feature type="region of interest" description="Disordered" evidence="1">
    <location>
        <begin position="391"/>
        <end position="422"/>
    </location>
</feature>
<gene>
    <name evidence="3" type="ORF">QTP70_001477</name>
</gene>
<dbReference type="InterPro" id="IPR050951">
    <property type="entry name" value="Retrovirus_Pol_polyprotein"/>
</dbReference>
<feature type="region of interest" description="Disordered" evidence="1">
    <location>
        <begin position="245"/>
        <end position="286"/>
    </location>
</feature>
<dbReference type="GO" id="GO:0003676">
    <property type="term" value="F:nucleic acid binding"/>
    <property type="evidence" value="ECO:0007669"/>
    <property type="project" value="InterPro"/>
</dbReference>